<organism evidence="1 2">
    <name type="scientific">Phakopsora pachyrhizi</name>
    <name type="common">Asian soybean rust disease fungus</name>
    <dbReference type="NCBI Taxonomy" id="170000"/>
    <lineage>
        <taxon>Eukaryota</taxon>
        <taxon>Fungi</taxon>
        <taxon>Dikarya</taxon>
        <taxon>Basidiomycota</taxon>
        <taxon>Pucciniomycotina</taxon>
        <taxon>Pucciniomycetes</taxon>
        <taxon>Pucciniales</taxon>
        <taxon>Phakopsoraceae</taxon>
        <taxon>Phakopsora</taxon>
    </lineage>
</organism>
<protein>
    <submittedName>
        <fullName evidence="1">Uncharacterized protein</fullName>
    </submittedName>
</protein>
<accession>A0AAV0ATS0</accession>
<evidence type="ECO:0000313" key="1">
    <source>
        <dbReference type="EMBL" id="CAH7672175.1"/>
    </source>
</evidence>
<gene>
    <name evidence="1" type="ORF">PPACK8108_LOCUS6978</name>
</gene>
<reference evidence="1" key="1">
    <citation type="submission" date="2022-06" db="EMBL/GenBank/DDBJ databases">
        <authorList>
            <consortium name="SYNGENTA / RWTH Aachen University"/>
        </authorList>
    </citation>
    <scope>NUCLEOTIDE SEQUENCE</scope>
</reference>
<evidence type="ECO:0000313" key="2">
    <source>
        <dbReference type="Proteomes" id="UP001153365"/>
    </source>
</evidence>
<dbReference type="Proteomes" id="UP001153365">
    <property type="component" value="Unassembled WGS sequence"/>
</dbReference>
<dbReference type="AlphaFoldDB" id="A0AAV0ATS0"/>
<proteinExistence type="predicted"/>
<comment type="caution">
    <text evidence="1">The sequence shown here is derived from an EMBL/GenBank/DDBJ whole genome shotgun (WGS) entry which is preliminary data.</text>
</comment>
<sequence>MRRMKTKSSGELILAEGQLDLLIGFYLAGLLVSMSPTEEWRSKILEGVSKGEEKVAQPLKESMASLDGLSIIESSTQSGSTSGKPRFQTVLDNSIQLNCVSGPLTSSDWCNNQKLQDIALTSDCKGKWPTKIKAQVHQVSLNPLALLPPLIINILTKLSSLYKIIL</sequence>
<dbReference type="EMBL" id="CALTRL010001348">
    <property type="protein sequence ID" value="CAH7672175.1"/>
    <property type="molecule type" value="Genomic_DNA"/>
</dbReference>
<name>A0AAV0ATS0_PHAPC</name>
<keyword evidence="2" id="KW-1185">Reference proteome</keyword>